<proteinExistence type="predicted"/>
<protein>
    <submittedName>
        <fullName evidence="2">PLAC8-domain-containing protein</fullName>
    </submittedName>
</protein>
<evidence type="ECO:0000256" key="1">
    <source>
        <dbReference type="SAM" id="MobiDB-lite"/>
    </source>
</evidence>
<feature type="compositionally biased region" description="Polar residues" evidence="1">
    <location>
        <begin position="104"/>
        <end position="126"/>
    </location>
</feature>
<evidence type="ECO:0000313" key="2">
    <source>
        <dbReference type="EMBL" id="KAF2196724.1"/>
    </source>
</evidence>
<sequence length="427" mass="47825">MDHKHNQQHMGRLRQPERQHQRFSWQLPLSTPPEEQAAAVYINPQQPQQRSEQQHLRGLSYVQTPVEHRGQQYTQQFEQPPLPEPSPPTPIDERPQSFYHPHNPITSQPQSQPQYAIRSYNHTPLSPVSPGLPAPPSYTHHPAIQSPVSPVHEPERTLPHVRQRSNLAPINTNVATYSAPTVPQSQIGLTQRSPASPLPDKPPRTPGTANLQPTPDPSKYPLPMSPNFESHAMEPYSPHGFGQQTPGQHAIFSPDAATGPNGLDFSLHRPGQIAHPNMDFSAKGTEHEWKHSLCECSGDVGTCMTGIFCPCVLYGRTAYRLTQKSEKKDPTDMLAYRSANGHCGLMGAACGLWCLFPLVQRTRLRHLYKLSGSLFGDIGKACCCCCCMTIQNEREVRDREESSRRWAGPASTEVYRTPMQMAYTPQR</sequence>
<name>A0A9P4JEB2_9PLEO</name>
<feature type="region of interest" description="Disordered" evidence="1">
    <location>
        <begin position="1"/>
        <end position="62"/>
    </location>
</feature>
<accession>A0A9P4JEB2</accession>
<feature type="compositionally biased region" description="Polar residues" evidence="1">
    <location>
        <begin position="164"/>
        <end position="194"/>
    </location>
</feature>
<comment type="caution">
    <text evidence="2">The sequence shown here is derived from an EMBL/GenBank/DDBJ whole genome shotgun (WGS) entry which is preliminary data.</text>
</comment>
<feature type="region of interest" description="Disordered" evidence="1">
    <location>
        <begin position="76"/>
        <end position="258"/>
    </location>
</feature>
<dbReference type="EMBL" id="ML994335">
    <property type="protein sequence ID" value="KAF2196724.1"/>
    <property type="molecule type" value="Genomic_DNA"/>
</dbReference>
<dbReference type="InterPro" id="IPR006461">
    <property type="entry name" value="PLAC_motif_containing"/>
</dbReference>
<evidence type="ECO:0000313" key="3">
    <source>
        <dbReference type="Proteomes" id="UP000799536"/>
    </source>
</evidence>
<feature type="compositionally biased region" description="Pro residues" evidence="1">
    <location>
        <begin position="80"/>
        <end position="90"/>
    </location>
</feature>
<feature type="compositionally biased region" description="Pro residues" evidence="1">
    <location>
        <begin position="214"/>
        <end position="224"/>
    </location>
</feature>
<dbReference type="OrthoDB" id="1045822at2759"/>
<dbReference type="Proteomes" id="UP000799536">
    <property type="component" value="Unassembled WGS sequence"/>
</dbReference>
<keyword evidence="3" id="KW-1185">Reference proteome</keyword>
<dbReference type="Pfam" id="PF04749">
    <property type="entry name" value="PLAC8"/>
    <property type="match status" value="1"/>
</dbReference>
<reference evidence="2" key="1">
    <citation type="journal article" date="2020" name="Stud. Mycol.">
        <title>101 Dothideomycetes genomes: a test case for predicting lifestyles and emergence of pathogens.</title>
        <authorList>
            <person name="Haridas S."/>
            <person name="Albert R."/>
            <person name="Binder M."/>
            <person name="Bloem J."/>
            <person name="Labutti K."/>
            <person name="Salamov A."/>
            <person name="Andreopoulos B."/>
            <person name="Baker S."/>
            <person name="Barry K."/>
            <person name="Bills G."/>
            <person name="Bluhm B."/>
            <person name="Cannon C."/>
            <person name="Castanera R."/>
            <person name="Culley D."/>
            <person name="Daum C."/>
            <person name="Ezra D."/>
            <person name="Gonzalez J."/>
            <person name="Henrissat B."/>
            <person name="Kuo A."/>
            <person name="Liang C."/>
            <person name="Lipzen A."/>
            <person name="Lutzoni F."/>
            <person name="Magnuson J."/>
            <person name="Mondo S."/>
            <person name="Nolan M."/>
            <person name="Ohm R."/>
            <person name="Pangilinan J."/>
            <person name="Park H.-J."/>
            <person name="Ramirez L."/>
            <person name="Alfaro M."/>
            <person name="Sun H."/>
            <person name="Tritt A."/>
            <person name="Yoshinaga Y."/>
            <person name="Zwiers L.-H."/>
            <person name="Turgeon B."/>
            <person name="Goodwin S."/>
            <person name="Spatafora J."/>
            <person name="Crous P."/>
            <person name="Grigoriev I."/>
        </authorList>
    </citation>
    <scope>NUCLEOTIDE SEQUENCE</scope>
    <source>
        <strain evidence="2">ATCC 74209</strain>
    </source>
</reference>
<dbReference type="AlphaFoldDB" id="A0A9P4JEB2"/>
<gene>
    <name evidence="2" type="ORF">GQ43DRAFT_426003</name>
</gene>
<dbReference type="NCBIfam" id="TIGR01571">
    <property type="entry name" value="A_thal_Cys_rich"/>
    <property type="match status" value="1"/>
</dbReference>
<organism evidence="2 3">
    <name type="scientific">Delitschia confertaspora ATCC 74209</name>
    <dbReference type="NCBI Taxonomy" id="1513339"/>
    <lineage>
        <taxon>Eukaryota</taxon>
        <taxon>Fungi</taxon>
        <taxon>Dikarya</taxon>
        <taxon>Ascomycota</taxon>
        <taxon>Pezizomycotina</taxon>
        <taxon>Dothideomycetes</taxon>
        <taxon>Pleosporomycetidae</taxon>
        <taxon>Pleosporales</taxon>
        <taxon>Delitschiaceae</taxon>
        <taxon>Delitschia</taxon>
    </lineage>
</organism>
<dbReference type="PANTHER" id="PTHR15907">
    <property type="entry name" value="DUF614 FAMILY PROTEIN-RELATED"/>
    <property type="match status" value="1"/>
</dbReference>